<dbReference type="PANTHER" id="PTHR38792">
    <property type="entry name" value="BNR/ASP-BOX REPEAT DOMAIN PROTEIN (AFU_ORTHOLOGUE AFUA_7G06430)-RELATED"/>
    <property type="match status" value="1"/>
</dbReference>
<dbReference type="OrthoDB" id="2130735at2759"/>
<dbReference type="CDD" id="cd15482">
    <property type="entry name" value="Sialidase_non-viral"/>
    <property type="match status" value="1"/>
</dbReference>
<dbReference type="AlphaFoldDB" id="A0A9P5CMW6"/>
<gene>
    <name evidence="2" type="ORF">M406DRAFT_48608</name>
</gene>
<feature type="chain" id="PRO_5040204119" evidence="1">
    <location>
        <begin position="22"/>
        <end position="369"/>
    </location>
</feature>
<dbReference type="Proteomes" id="UP000803844">
    <property type="component" value="Unassembled WGS sequence"/>
</dbReference>
<proteinExistence type="predicted"/>
<sequence>MASLGLTTVLILLYWTGCVAAENDKRDVIVTFNDIFVPPSDYIVPKTLYGRTVQLADGTLLATWENYSPEPPNVYFPIFRSTDYGQTWAAFSNVTDQVNDWGLRYQPFLYLLPQAIGDLAAGTILCAGNSIPSDLSQTQIDLYASTDDGASWSYVSSIASGGVAEPVNGDTPVWEPFLMVYDDQLVAYYSDQSDTTYAQKLAHKTSTDGVTWGTEVNDVAQPTYSARPGMATVAEMGNGEYIMTYEYCGTEACDVYYRISDSPLTFDSATDNKLTANGVTPVSSPYVVWSSSGGTNGTIVVSADSNTQIFISTALGDPDSWVEYDTPQSGAYSRHLRVMDDPDYLLIMSAGYLDSDNWVTLSVMELPNL</sequence>
<dbReference type="Gene3D" id="2.120.10.10">
    <property type="match status" value="1"/>
</dbReference>
<dbReference type="PANTHER" id="PTHR38792:SF3">
    <property type="entry name" value="BNR_ASP-BOX REPEAT DOMAIN PROTEIN (AFU_ORTHOLOGUE AFUA_7G06430)-RELATED"/>
    <property type="match status" value="1"/>
</dbReference>
<dbReference type="EMBL" id="MU032349">
    <property type="protein sequence ID" value="KAF3763310.1"/>
    <property type="molecule type" value="Genomic_DNA"/>
</dbReference>
<keyword evidence="3" id="KW-1185">Reference proteome</keyword>
<dbReference type="RefSeq" id="XP_040774271.1">
    <property type="nucleotide sequence ID" value="XM_040924371.1"/>
</dbReference>
<evidence type="ECO:0000313" key="2">
    <source>
        <dbReference type="EMBL" id="KAF3763310.1"/>
    </source>
</evidence>
<accession>A0A9P5CMW6</accession>
<organism evidence="2 3">
    <name type="scientific">Cryphonectria parasitica (strain ATCC 38755 / EP155)</name>
    <dbReference type="NCBI Taxonomy" id="660469"/>
    <lineage>
        <taxon>Eukaryota</taxon>
        <taxon>Fungi</taxon>
        <taxon>Dikarya</taxon>
        <taxon>Ascomycota</taxon>
        <taxon>Pezizomycotina</taxon>
        <taxon>Sordariomycetes</taxon>
        <taxon>Sordariomycetidae</taxon>
        <taxon>Diaporthales</taxon>
        <taxon>Cryphonectriaceae</taxon>
        <taxon>Cryphonectria-Endothia species complex</taxon>
        <taxon>Cryphonectria</taxon>
    </lineage>
</organism>
<evidence type="ECO:0000256" key="1">
    <source>
        <dbReference type="SAM" id="SignalP"/>
    </source>
</evidence>
<dbReference type="SUPFAM" id="SSF110296">
    <property type="entry name" value="Oligoxyloglucan reducing end-specific cellobiohydrolase"/>
    <property type="match status" value="1"/>
</dbReference>
<comment type="caution">
    <text evidence="2">The sequence shown here is derived from an EMBL/GenBank/DDBJ whole genome shotgun (WGS) entry which is preliminary data.</text>
</comment>
<dbReference type="GeneID" id="63841500"/>
<keyword evidence="1" id="KW-0732">Signal</keyword>
<evidence type="ECO:0000313" key="3">
    <source>
        <dbReference type="Proteomes" id="UP000803844"/>
    </source>
</evidence>
<name>A0A9P5CMW6_CRYP1</name>
<dbReference type="GO" id="GO:0016787">
    <property type="term" value="F:hydrolase activity"/>
    <property type="evidence" value="ECO:0007669"/>
    <property type="project" value="UniProtKB-KW"/>
</dbReference>
<feature type="signal peptide" evidence="1">
    <location>
        <begin position="1"/>
        <end position="21"/>
    </location>
</feature>
<reference evidence="2" key="1">
    <citation type="journal article" date="2020" name="Phytopathology">
        <title>Genome sequence of the chestnut blight fungus Cryphonectria parasitica EP155: A fundamental resource for an archetypical invasive plant pathogen.</title>
        <authorList>
            <person name="Crouch J.A."/>
            <person name="Dawe A."/>
            <person name="Aerts A."/>
            <person name="Barry K."/>
            <person name="Churchill A.C.L."/>
            <person name="Grimwood J."/>
            <person name="Hillman B."/>
            <person name="Milgroom M.G."/>
            <person name="Pangilinan J."/>
            <person name="Smith M."/>
            <person name="Salamov A."/>
            <person name="Schmutz J."/>
            <person name="Yadav J."/>
            <person name="Grigoriev I.V."/>
            <person name="Nuss D."/>
        </authorList>
    </citation>
    <scope>NUCLEOTIDE SEQUENCE</scope>
    <source>
        <strain evidence="2">EP155</strain>
    </source>
</reference>
<protein>
    <submittedName>
        <fullName evidence="2">Family 93 glycoside hydrolase</fullName>
    </submittedName>
</protein>
<keyword evidence="2" id="KW-0378">Hydrolase</keyword>